<keyword evidence="3" id="KW-1133">Transmembrane helix</keyword>
<keyword evidence="1" id="KW-1015">Disulfide bond</keyword>
<feature type="domain" description="SRCR" evidence="4">
    <location>
        <begin position="1333"/>
        <end position="1451"/>
    </location>
</feature>
<evidence type="ECO:0000313" key="6">
    <source>
        <dbReference type="Proteomes" id="UP001190700"/>
    </source>
</evidence>
<keyword evidence="3" id="KW-0472">Membrane</keyword>
<evidence type="ECO:0000313" key="5">
    <source>
        <dbReference type="EMBL" id="KAK3276317.1"/>
    </source>
</evidence>
<name>A0AAE0L8Z8_9CHLO</name>
<feature type="transmembrane region" description="Helical" evidence="3">
    <location>
        <begin position="2961"/>
        <end position="2982"/>
    </location>
</feature>
<dbReference type="SMART" id="SM00202">
    <property type="entry name" value="SR"/>
    <property type="match status" value="1"/>
</dbReference>
<dbReference type="SMART" id="SM00710">
    <property type="entry name" value="PbH1"/>
    <property type="match status" value="8"/>
</dbReference>
<feature type="region of interest" description="Disordered" evidence="2">
    <location>
        <begin position="3423"/>
        <end position="3454"/>
    </location>
</feature>
<comment type="caution">
    <text evidence="5">The sequence shown here is derived from an EMBL/GenBank/DDBJ whole genome shotgun (WGS) entry which is preliminary data.</text>
</comment>
<dbReference type="PANTHER" id="PTHR11319:SF35">
    <property type="entry name" value="OUTER MEMBRANE PROTEIN PMPC-RELATED"/>
    <property type="match status" value="1"/>
</dbReference>
<dbReference type="SUPFAM" id="SSF56487">
    <property type="entry name" value="SRCR-like"/>
    <property type="match status" value="1"/>
</dbReference>
<feature type="transmembrane region" description="Helical" evidence="3">
    <location>
        <begin position="2814"/>
        <end position="2838"/>
    </location>
</feature>
<dbReference type="PANTHER" id="PTHR11319">
    <property type="entry name" value="G PROTEIN-COUPLED RECEPTOR-RELATED"/>
    <property type="match status" value="1"/>
</dbReference>
<evidence type="ECO:0000256" key="2">
    <source>
        <dbReference type="SAM" id="MobiDB-lite"/>
    </source>
</evidence>
<evidence type="ECO:0000256" key="1">
    <source>
        <dbReference type="ARBA" id="ARBA00023157"/>
    </source>
</evidence>
<gene>
    <name evidence="5" type="ORF">CYMTET_15597</name>
</gene>
<dbReference type="InterPro" id="IPR036772">
    <property type="entry name" value="SRCR-like_dom_sf"/>
</dbReference>
<dbReference type="InterPro" id="IPR011050">
    <property type="entry name" value="Pectin_lyase_fold/virulence"/>
</dbReference>
<dbReference type="InterPro" id="IPR001190">
    <property type="entry name" value="SRCR"/>
</dbReference>
<feature type="compositionally biased region" description="Low complexity" evidence="2">
    <location>
        <begin position="2879"/>
        <end position="2894"/>
    </location>
</feature>
<feature type="transmembrane region" description="Helical" evidence="3">
    <location>
        <begin position="3038"/>
        <end position="3061"/>
    </location>
</feature>
<feature type="region of interest" description="Disordered" evidence="2">
    <location>
        <begin position="2879"/>
        <end position="2914"/>
    </location>
</feature>
<feature type="transmembrane region" description="Helical" evidence="3">
    <location>
        <begin position="3304"/>
        <end position="3323"/>
    </location>
</feature>
<dbReference type="Pfam" id="PF00530">
    <property type="entry name" value="SRCR"/>
    <property type="match status" value="1"/>
</dbReference>
<keyword evidence="3" id="KW-0812">Transmembrane</keyword>
<dbReference type="EMBL" id="LGRX02006609">
    <property type="protein sequence ID" value="KAK3276317.1"/>
    <property type="molecule type" value="Genomic_DNA"/>
</dbReference>
<evidence type="ECO:0000259" key="4">
    <source>
        <dbReference type="PROSITE" id="PS50287"/>
    </source>
</evidence>
<accession>A0AAE0L8Z8</accession>
<dbReference type="GO" id="GO:0016020">
    <property type="term" value="C:membrane"/>
    <property type="evidence" value="ECO:0007669"/>
    <property type="project" value="InterPro"/>
</dbReference>
<feature type="transmembrane region" description="Helical" evidence="3">
    <location>
        <begin position="3081"/>
        <end position="3105"/>
    </location>
</feature>
<dbReference type="SUPFAM" id="SSF51126">
    <property type="entry name" value="Pectin lyase-like"/>
    <property type="match status" value="3"/>
</dbReference>
<protein>
    <recommendedName>
        <fullName evidence="4">SRCR domain-containing protein</fullName>
    </recommendedName>
</protein>
<dbReference type="Proteomes" id="UP001190700">
    <property type="component" value="Unassembled WGS sequence"/>
</dbReference>
<proteinExistence type="predicted"/>
<dbReference type="InterPro" id="IPR006626">
    <property type="entry name" value="PbH1"/>
</dbReference>
<feature type="transmembrane region" description="Helical" evidence="3">
    <location>
        <begin position="3256"/>
        <end position="3284"/>
    </location>
</feature>
<dbReference type="PROSITE" id="PS50287">
    <property type="entry name" value="SRCR_2"/>
    <property type="match status" value="1"/>
</dbReference>
<keyword evidence="6" id="KW-1185">Reference proteome</keyword>
<feature type="transmembrane region" description="Helical" evidence="3">
    <location>
        <begin position="3330"/>
        <end position="3349"/>
    </location>
</feature>
<evidence type="ECO:0000256" key="3">
    <source>
        <dbReference type="SAM" id="Phobius"/>
    </source>
</evidence>
<reference evidence="5 6" key="1">
    <citation type="journal article" date="2015" name="Genome Biol. Evol.">
        <title>Comparative Genomics of a Bacterivorous Green Alga Reveals Evolutionary Causalities and Consequences of Phago-Mixotrophic Mode of Nutrition.</title>
        <authorList>
            <person name="Burns J.A."/>
            <person name="Paasch A."/>
            <person name="Narechania A."/>
            <person name="Kim E."/>
        </authorList>
    </citation>
    <scope>NUCLEOTIDE SEQUENCE [LARGE SCALE GENOMIC DNA]</scope>
    <source>
        <strain evidence="5 6">PLY_AMNH</strain>
    </source>
</reference>
<sequence length="3565" mass="388954">MGNASSSYTGNNIPKTNVQTEDEVTSCASCGYFLSSASNFKRPFECVACPPGFEIDVRYEDCRGYCVRAGTAMYSLEMMEGVSCTQKPSEWAIPKTATECYMKESTLCGNLSSSQLLWHSYEKYNLSCPTYVTSGNMLTILAGTVINASHDDAMLVVEQGAAIFANGTAQAPITFAPVIPDDRGLVSKWGGIFVCGNAPTASTYTRHRQGSSEIAMECGGGTIGNDTSGVLQHVRVWQGSSLTFTGVGYGTTVDHVEVAFSDAEGFRLVGGTVNGRYLSAVSSKGCGMNITDGYQGKLQFVFVLTEDGESSPAVAVANPLATTSADDTNEHGESAGDHQLRQTHPQLYGATLVGQASESKLKLSNAPSLLLIQSGAGGSFGDLITTHGYIGLEVKGCSSGGTGITQEWPPAGEYPDYVYVSPRNIMYDSHGSLEAFQVAPECDGELDSFERGNPQLRAMPYRTHRGWMEGDTMIDPRPALGGAAYNMISEAGTSSAPDDGWFSQVAYSGAFGTDLWLSELSTLDASGRLPGNFWAEGLEGKMTENLTLTANQTYALIGQLYVKAGATLTIEAGTTVFAYRQDFWGYGTAIVVENGATLIANGTATLPITFTSALPEAHLPSRGAWGALIICGQSAVADNSGYHEVKMINASDSAVACRCGAGMEEEADELPDGKTEGSSGILRYVRCWYGGYMHNGTLILGAVGQATMFEYVEVAFSSTAGLVLTGGTVDGRFLSVLFPGPSDQAGFYIQRGYQGRLQFIYVMLVQEHSSDSLYSNNALYLRNAPEDPDLQPRTYPQISGTTVVGDDNSVLVRLVNGTGGHLGRLVMTQCAGTWDGQWGPVRQDFCGTEDHVQEDTDSAQPAPDHVYFSSDSIMYQSGQISSNFFNQSSGCKARGRFTEAVDVDPQLRSVFVVNLTEQANESPVTIDPRPVSASSPVYWPLEAERSGVPDDEWFANVSYAGAFSEHLWLGGWSWLDAAGWLPRLETQLEDSATWGLVHGVDSGEAGPPDTADFLQDYIEVTANAAHVNQSKVTLASCIVCCVDSNAGNLEEAIPPPPSNLSDSPPPPHRCGHHLHPRLPRRHLHLHHLTKKQKLQIIVNFTDVAAAEEFAVQLEHPEMIYNYSASSADTTGESINDDGSASSRVGWSYGVPVVQNVSYQEVALIEDTEGQCKDFPLWVDSSGHGCSSYATNDFCGKYSEEINREYASIYDGKRVSAYEACCVCGGGESQLGEFNPPPPMFSPPAPPAPAAEAIFGSCRCRGGPYPKDTCEGHKDYDFSENFRAESPWCYVEDHQLCNSNLVFQSRVNQTEYYSEVPCYIFDVREPKGYYHGQVRLSGESEHDAMGILEMFDDAANSWYTVCNDGWANTTAKVVCRELGYTEVILDQSHSNMKADANLEPPHLDGDNFTCMGNESTLVECMDNRVPLYDQKSSWSKSQICSSNENAVQVACASPVVTESTHNEMVCSEGEVLATLTFILSNSTAAGNHRSDKTSIQTWWNLTVLTTLQYSSETGWRQEQSGETSHIRETTPTKKYTDAVTVQQVCVVADAIYTLTPQQPDDDNSIADDDTWYGSYATLTVEGCHQGTIFRTSTMMRAANRFVANASCPAAPAMDLNGSTVIITDPAYSFEHLLIAMQPCRAYNNATIAGHVHSCDEDLDVALLYTDVVLKTTLPIISSAFEIQGRCAEATSTGMRSDGRCQLDGNDTYNILTAVGISGCDKADAIYACPTLTLRHLALVNGYSESASGGAVLLEFANLVAFNSSFERNYAFNSGGALHAHEAADDTNQIGSYEPSVSLKRSVQLTQCLFIANNADTGGAVSVSGSRLDLDMVVFEDNFGNTSGGAVTLQNYAALVATRCTFRSNRVLIINIDSEDLDDRVIMAFGGAASIHRSHTTFDACLFENNTAARGGALEIDDGGDYVLQNCTFKGNSARCNTENCEVTRAVEDVGYGIGDQFQYGTGGAIDVFHGQPQRNSSVTVHNCTFHDNVASQSGGAVQIGVLGVRPQAETKNAWKKIEKGERNEDSARIHMSNSTFIENYANHGGGVRLMGGGSAFFRECNFVENVVRFNGSAISMHIESDDDRRWVDKKYRSRDTPDDFFYDITDTALTIEECTFEQNNAGSYVLQYNGYGTVSVVLHPEHFAKIIVHRSNFMQNRATFGGGAIRVSNGAEIVISDCTFDANVASYGGALYDDGSEDAHHTGLQSEALQTAQWVVASSSFTENSVDEAGAVMYVGKSHLLEVLFEDCMLRRNVAEGPHARGGVFAFEYDIGLKLVLVGSMVEDNRVLESSDNPGQCLVCPSVGTGEASLAGAVLFVKGEEVVRVKQSISSSISELREAYQNVMRYFDENVTSEDPASLGRDDVSLLDSTKSSEEYSYRRTIHIEDTRFVNNSAAEHGGVFFVDDNMDINVINCEFEANEANEGGVGFLTGMSKTAFSKCMFVSNNASRGGALTLKGNDTYVYFSSTVNESASAVFTKNTAVNGAVFFLETNTVDQLILESAEFFGNIASNGGGIFFVTSKTLVPNCTADFPCNMTGNEAGYGPVKATPAVTWNVRNEAIAVQSGTEVAEDCIMYDEFDQEVFMHDAAIPVCSIQVQQSVSSASNLTISGRFENVYTNGTATLSTGLRSEEEGSVHTLAYSLSTFPDDIRYLEVKIEQCVGTQEWDADAKECKCIEDSEHVALSKSKYCICKSGYFLSVEDGESAGTCMPCTDGGRCPGDNIMYAYENNWREDLTQDEFYTCQNELCLAQTEENVMLSVADEPLSNNAKANSIAGGTCKQGHEGPLCSVCLEGWAYQGEFCEECAESSKAENWEAWQFAVLIALCIIFHVILHIIFLWWPFMGRIVKNRANRAYSYAERRMSIMTDEVNRRMSINWTFSPPASDSPSTSPRAAPPGINDQVVKEKQDYDEKGEEEDADNMDLMQNLYNKYEGLLTSIRAIVNFLQIVTSFTKTMNIPWPSTFYSFSAIMSIFRLNLIQLPAMACTSPEPSFYSIMMFYVISFSCVCVYIVVVGFYGAWFKSEHPNLEKFKNICLNRLVFVMYLGYPSLSATILSTFACQELYGTHYLRSDYRIKCGNEEYVLHAIFASVCACVFVLGIPGFFVYLLEKHSVRQLAKVKYDNACFLELLWYAVRQGVIDQSVPKGRATTQEVPAKVVDIMWKKYCSTSSLSGVNEGNEVPMDRDGKLQALLQKAIQLDKQKQLALPEMAWGGSDMYNDPTDDTFVEREKLAIKRVGFLIEMYQVKYWYWEIVEMTRKFLLTSAIVFVDPGTATQVTVALIICVIMYNAYSTHSPFKLDEVDEVSQVAMADMTILVFIGLLLKVEVTSDNDGYFYNALVGILCIGAVVYPLFMSCKDLILGIALDLYNGNFMEATFKVKGAVLTIWSTIGCLQATSEKESTANAFSGEITTTIEDEVAELDVAAEPEEVEQTKDGEHDEHEENEGNDVAKSNISSNPMMSDKKEEYLAIQAPPDNEGSHQIEDTDGLSLAALVSELDPVETSSVRPLMMVEDNAIITQAEINNQTLRIHTAPGEEEDAAITSVANSHTQNTMVERGIPPWEDDVKEIF</sequence>
<organism evidence="5 6">
    <name type="scientific">Cymbomonas tetramitiformis</name>
    <dbReference type="NCBI Taxonomy" id="36881"/>
    <lineage>
        <taxon>Eukaryota</taxon>
        <taxon>Viridiplantae</taxon>
        <taxon>Chlorophyta</taxon>
        <taxon>Pyramimonadophyceae</taxon>
        <taxon>Pyramimonadales</taxon>
        <taxon>Pyramimonadaceae</taxon>
        <taxon>Cymbomonas</taxon>
    </lineage>
</organism>
<dbReference type="Gene3D" id="3.10.250.10">
    <property type="entry name" value="SRCR-like domain"/>
    <property type="match status" value="1"/>
</dbReference>
<feature type="transmembrane region" description="Helical" evidence="3">
    <location>
        <begin position="2994"/>
        <end position="3017"/>
    </location>
</feature>
<feature type="compositionally biased region" description="Basic and acidic residues" evidence="2">
    <location>
        <begin position="3427"/>
        <end position="3437"/>
    </location>
</feature>